<dbReference type="AlphaFoldDB" id="A0A9P7SH46"/>
<evidence type="ECO:0000256" key="1">
    <source>
        <dbReference type="SAM" id="MobiDB-lite"/>
    </source>
</evidence>
<feature type="compositionally biased region" description="Basic and acidic residues" evidence="1">
    <location>
        <begin position="1"/>
        <end position="15"/>
    </location>
</feature>
<dbReference type="EMBL" id="SRPO01000218">
    <property type="protein sequence ID" value="KAG5936385.1"/>
    <property type="molecule type" value="Genomic_DNA"/>
</dbReference>
<evidence type="ECO:0000313" key="2">
    <source>
        <dbReference type="EMBL" id="KAG5936385.1"/>
    </source>
</evidence>
<keyword evidence="3" id="KW-1185">Reference proteome</keyword>
<feature type="region of interest" description="Disordered" evidence="1">
    <location>
        <begin position="1"/>
        <end position="26"/>
    </location>
</feature>
<dbReference type="Proteomes" id="UP000706124">
    <property type="component" value="Unassembled WGS sequence"/>
</dbReference>
<sequence>MSNRISRIDLGDRRASHGSTAARGGIETGSSALNFATFPISGTTITTCTSSTSSINRQRRQSLLAGVLRQLAPIRQPEVIDENTDNGYEGQLSLRRSRHEGEMRLLDRVMSEPRPRLPAKNRSQSISQENRGGHHVQSASKSRRSSGYRKCTASDDPPTMSTTTTTESFEASPPTIQREVSEVVRERSTDGIARLGTGGHVMHRHDFEQLYERSRFMESLWQSAPLATGGA</sequence>
<organism evidence="2 3">
    <name type="scientific">Claviceps pazoutovae</name>
    <dbReference type="NCBI Taxonomy" id="1649127"/>
    <lineage>
        <taxon>Eukaryota</taxon>
        <taxon>Fungi</taxon>
        <taxon>Dikarya</taxon>
        <taxon>Ascomycota</taxon>
        <taxon>Pezizomycotina</taxon>
        <taxon>Sordariomycetes</taxon>
        <taxon>Hypocreomycetidae</taxon>
        <taxon>Hypocreales</taxon>
        <taxon>Clavicipitaceae</taxon>
        <taxon>Claviceps</taxon>
    </lineage>
</organism>
<name>A0A9P7SH46_9HYPO</name>
<protein>
    <submittedName>
        <fullName evidence="2">Uncharacterized protein</fullName>
    </submittedName>
</protein>
<accession>A0A9P7SH46</accession>
<feature type="compositionally biased region" description="Low complexity" evidence="1">
    <location>
        <begin position="154"/>
        <end position="175"/>
    </location>
</feature>
<feature type="compositionally biased region" description="Polar residues" evidence="1">
    <location>
        <begin position="121"/>
        <end position="130"/>
    </location>
</feature>
<comment type="caution">
    <text evidence="2">The sequence shown here is derived from an EMBL/GenBank/DDBJ whole genome shotgun (WGS) entry which is preliminary data.</text>
</comment>
<proteinExistence type="predicted"/>
<evidence type="ECO:0000313" key="3">
    <source>
        <dbReference type="Proteomes" id="UP000706124"/>
    </source>
</evidence>
<reference evidence="2 3" key="1">
    <citation type="journal article" date="2020" name="bioRxiv">
        <title>Whole genome comparisons of ergot fungi reveals the divergence and evolution of species within the genus Claviceps are the result of varying mechanisms driving genome evolution and host range expansion.</title>
        <authorList>
            <person name="Wyka S.A."/>
            <person name="Mondo S.J."/>
            <person name="Liu M."/>
            <person name="Dettman J."/>
            <person name="Nalam V."/>
            <person name="Broders K.D."/>
        </authorList>
    </citation>
    <scope>NUCLEOTIDE SEQUENCE [LARGE SCALE GENOMIC DNA]</scope>
    <source>
        <strain evidence="2 3">CCC 1485</strain>
    </source>
</reference>
<gene>
    <name evidence="2" type="ORF">E4U60_002574</name>
</gene>
<feature type="region of interest" description="Disordered" evidence="1">
    <location>
        <begin position="81"/>
        <end position="182"/>
    </location>
</feature>
<feature type="compositionally biased region" description="Basic and acidic residues" evidence="1">
    <location>
        <begin position="99"/>
        <end position="115"/>
    </location>
</feature>